<name>A0A392QS92_9FABA</name>
<dbReference type="Proteomes" id="UP000265520">
    <property type="component" value="Unassembled WGS sequence"/>
</dbReference>
<comment type="caution">
    <text evidence="1">The sequence shown here is derived from an EMBL/GenBank/DDBJ whole genome shotgun (WGS) entry which is preliminary data.</text>
</comment>
<accession>A0A392QS92</accession>
<evidence type="ECO:0000313" key="1">
    <source>
        <dbReference type="EMBL" id="MCI26704.1"/>
    </source>
</evidence>
<reference evidence="1 2" key="1">
    <citation type="journal article" date="2018" name="Front. Plant Sci.">
        <title>Red Clover (Trifolium pratense) and Zigzag Clover (T. medium) - A Picture of Genomic Similarities and Differences.</title>
        <authorList>
            <person name="Dluhosova J."/>
            <person name="Istvanek J."/>
            <person name="Nedelnik J."/>
            <person name="Repkova J."/>
        </authorList>
    </citation>
    <scope>NUCLEOTIDE SEQUENCE [LARGE SCALE GENOMIC DNA]</scope>
    <source>
        <strain evidence="2">cv. 10/8</strain>
        <tissue evidence="1">Leaf</tissue>
    </source>
</reference>
<sequence length="54" mass="6383">MHVQGIEPSVEFLKMVMECTAQLVILCNNVLTTGDIKQLIARYMKWQNIRWSDW</sequence>
<proteinExistence type="predicted"/>
<organism evidence="1 2">
    <name type="scientific">Trifolium medium</name>
    <dbReference type="NCBI Taxonomy" id="97028"/>
    <lineage>
        <taxon>Eukaryota</taxon>
        <taxon>Viridiplantae</taxon>
        <taxon>Streptophyta</taxon>
        <taxon>Embryophyta</taxon>
        <taxon>Tracheophyta</taxon>
        <taxon>Spermatophyta</taxon>
        <taxon>Magnoliopsida</taxon>
        <taxon>eudicotyledons</taxon>
        <taxon>Gunneridae</taxon>
        <taxon>Pentapetalae</taxon>
        <taxon>rosids</taxon>
        <taxon>fabids</taxon>
        <taxon>Fabales</taxon>
        <taxon>Fabaceae</taxon>
        <taxon>Papilionoideae</taxon>
        <taxon>50 kb inversion clade</taxon>
        <taxon>NPAAA clade</taxon>
        <taxon>Hologalegina</taxon>
        <taxon>IRL clade</taxon>
        <taxon>Trifolieae</taxon>
        <taxon>Trifolium</taxon>
    </lineage>
</organism>
<protein>
    <submittedName>
        <fullName evidence="1">Uncharacterized protein</fullName>
    </submittedName>
</protein>
<evidence type="ECO:0000313" key="2">
    <source>
        <dbReference type="Proteomes" id="UP000265520"/>
    </source>
</evidence>
<feature type="non-terminal residue" evidence="1">
    <location>
        <position position="54"/>
    </location>
</feature>
<dbReference type="EMBL" id="LXQA010154856">
    <property type="protein sequence ID" value="MCI26704.1"/>
    <property type="molecule type" value="Genomic_DNA"/>
</dbReference>
<dbReference type="AlphaFoldDB" id="A0A392QS92"/>
<keyword evidence="2" id="KW-1185">Reference proteome</keyword>